<dbReference type="Pfam" id="PF04578">
    <property type="entry name" value="DUF594"/>
    <property type="match status" value="1"/>
</dbReference>
<sequence length="720" mass="78770">MHEMEDRMTSGEVELVGLWRYWGIQALVLLSFTLQVALLVLAEFRRWVDSGVLRFFVWSAYMLADSTAIYVLGHMTVTGGGGSSSELVALWAPFLLMHLGGQDNITAYAVEDNSLWLRHLQTLAVQAAAAAYVLYESSILSGRRRPGGVSVRRPAAVILLVVGVLKYGERVWALRCAGSSTSGRNYRPFQRAEMTRGTWSDDNMRRLHPIVTSTGSSLDDPDAEACLLIAQSMVDVPRDLLQGPLPYVVRYAGTAIVPRDKLYRVVELQLSLMHDAFYTKAEVTHTCCGLCARVACAVATAVAFVHLVQDLCVITTTISAGAGDGHRRRAAAAADVAITWLLLLGAVILEFASALRALLSSRTCALLLENCGDDRPGYGEGLQKTLDSLGRALVSLRRLARAARWRSRRCWSRSMGQHSLLRLCCRTRYSRWSRAARCVGLEDPWNTLAHSSSIAVPPLVEQLLRQHIARNAVADDHGRGGGRLVTTWGPAALRRWGLHERHSWSVEETILVWHIATAVYTSWCKQQQQQEEEDAGAGSAAAAIAAVEALSNYMLFLLAARPYMLPAPASRNAYVEMCYGLGCLTYTSVGDLAASLRRYGDASLLNPSATAPSSFEFSYMGSDEHSSLVNNEIFKTACMLGAKLVGEPEQRDHHDSPAAGDGDGNGDGITLELLLRVWAEMLCDTGHRCSAYSHARQLGSGGELITVAAILSQYYTKYII</sequence>
<feature type="transmembrane region" description="Helical" evidence="1">
    <location>
        <begin position="53"/>
        <end position="73"/>
    </location>
</feature>
<comment type="caution">
    <text evidence="3">The sequence shown here is derived from an EMBL/GenBank/DDBJ whole genome shotgun (WGS) entry which is preliminary data.</text>
</comment>
<reference evidence="3" key="1">
    <citation type="submission" date="2020-05" db="EMBL/GenBank/DDBJ databases">
        <title>WGS assembly of Panicum virgatum.</title>
        <authorList>
            <person name="Lovell J.T."/>
            <person name="Jenkins J."/>
            <person name="Shu S."/>
            <person name="Juenger T.E."/>
            <person name="Schmutz J."/>
        </authorList>
    </citation>
    <scope>NUCLEOTIDE SEQUENCE</scope>
    <source>
        <strain evidence="3">AP13</strain>
    </source>
</reference>
<dbReference type="Proteomes" id="UP000823388">
    <property type="component" value="Chromosome 9K"/>
</dbReference>
<dbReference type="InterPro" id="IPR025315">
    <property type="entry name" value="DUF4220"/>
</dbReference>
<keyword evidence="4" id="KW-1185">Reference proteome</keyword>
<keyword evidence="1" id="KW-0472">Membrane</keyword>
<evidence type="ECO:0000256" key="1">
    <source>
        <dbReference type="SAM" id="Phobius"/>
    </source>
</evidence>
<dbReference type="OrthoDB" id="1689146at2759"/>
<evidence type="ECO:0000313" key="4">
    <source>
        <dbReference type="Proteomes" id="UP000823388"/>
    </source>
</evidence>
<evidence type="ECO:0000313" key="3">
    <source>
        <dbReference type="EMBL" id="KAG2551290.1"/>
    </source>
</evidence>
<protein>
    <recommendedName>
        <fullName evidence="2">DUF4220 domain-containing protein</fullName>
    </recommendedName>
</protein>
<keyword evidence="1" id="KW-1133">Transmembrane helix</keyword>
<gene>
    <name evidence="3" type="ORF">PVAP13_9KG167000</name>
</gene>
<dbReference type="EMBL" id="CM029053">
    <property type="protein sequence ID" value="KAG2551290.1"/>
    <property type="molecule type" value="Genomic_DNA"/>
</dbReference>
<feature type="transmembrane region" description="Helical" evidence="1">
    <location>
        <begin position="20"/>
        <end position="41"/>
    </location>
</feature>
<proteinExistence type="predicted"/>
<accession>A0A8T0NPE9</accession>
<dbReference type="Pfam" id="PF13968">
    <property type="entry name" value="DUF4220"/>
    <property type="match status" value="1"/>
</dbReference>
<name>A0A8T0NPE9_PANVG</name>
<evidence type="ECO:0000259" key="2">
    <source>
        <dbReference type="Pfam" id="PF13968"/>
    </source>
</evidence>
<dbReference type="PANTHER" id="PTHR31325">
    <property type="entry name" value="OS01G0798800 PROTEIN-RELATED"/>
    <property type="match status" value="1"/>
</dbReference>
<keyword evidence="1" id="KW-0812">Transmembrane</keyword>
<dbReference type="InterPro" id="IPR007658">
    <property type="entry name" value="DUF594"/>
</dbReference>
<dbReference type="AlphaFoldDB" id="A0A8T0NPE9"/>
<organism evidence="3 4">
    <name type="scientific">Panicum virgatum</name>
    <name type="common">Blackwell switchgrass</name>
    <dbReference type="NCBI Taxonomy" id="38727"/>
    <lineage>
        <taxon>Eukaryota</taxon>
        <taxon>Viridiplantae</taxon>
        <taxon>Streptophyta</taxon>
        <taxon>Embryophyta</taxon>
        <taxon>Tracheophyta</taxon>
        <taxon>Spermatophyta</taxon>
        <taxon>Magnoliopsida</taxon>
        <taxon>Liliopsida</taxon>
        <taxon>Poales</taxon>
        <taxon>Poaceae</taxon>
        <taxon>PACMAD clade</taxon>
        <taxon>Panicoideae</taxon>
        <taxon>Panicodae</taxon>
        <taxon>Paniceae</taxon>
        <taxon>Panicinae</taxon>
        <taxon>Panicum</taxon>
        <taxon>Panicum sect. Hiantes</taxon>
    </lineage>
</organism>
<feature type="domain" description="DUF4220" evidence="2">
    <location>
        <begin position="58"/>
        <end position="422"/>
    </location>
</feature>